<reference evidence="1" key="1">
    <citation type="journal article" date="2021" name="Proc. Natl. Acad. Sci. U.S.A.">
        <title>A Catalog of Tens of Thousands of Viruses from Human Metagenomes Reveals Hidden Associations with Chronic Diseases.</title>
        <authorList>
            <person name="Tisza M.J."/>
            <person name="Buck C.B."/>
        </authorList>
    </citation>
    <scope>NUCLEOTIDE SEQUENCE</scope>
    <source>
        <strain evidence="1">Ct3mI7</strain>
    </source>
</reference>
<accession>A0A8S5QHR4</accession>
<dbReference type="EMBL" id="BK015664">
    <property type="protein sequence ID" value="DAE18854.1"/>
    <property type="molecule type" value="Genomic_DNA"/>
</dbReference>
<proteinExistence type="predicted"/>
<evidence type="ECO:0000313" key="1">
    <source>
        <dbReference type="EMBL" id="DAE18854.1"/>
    </source>
</evidence>
<name>A0A8S5QHR4_9CAUD</name>
<organism evidence="1">
    <name type="scientific">Myoviridae sp. ct3mI7</name>
    <dbReference type="NCBI Taxonomy" id="2825028"/>
    <lineage>
        <taxon>Viruses</taxon>
        <taxon>Duplodnaviria</taxon>
        <taxon>Heunggongvirae</taxon>
        <taxon>Uroviricota</taxon>
        <taxon>Caudoviricetes</taxon>
    </lineage>
</organism>
<protein>
    <submittedName>
        <fullName evidence="1">Nin one binding (NOB1) Zn-ribbon like</fullName>
    </submittedName>
</protein>
<sequence>MHPYHCDSCGCYLDPGEGHICDECQQQETERRERRRSAQDTIHLMDGWQYELNLDGGYLYGEQ</sequence>